<reference evidence="1" key="1">
    <citation type="journal article" date="2015" name="Nature">
        <title>Complex archaea that bridge the gap between prokaryotes and eukaryotes.</title>
        <authorList>
            <person name="Spang A."/>
            <person name="Saw J.H."/>
            <person name="Jorgensen S.L."/>
            <person name="Zaremba-Niedzwiedzka K."/>
            <person name="Martijn J."/>
            <person name="Lind A.E."/>
            <person name="van Eijk R."/>
            <person name="Schleper C."/>
            <person name="Guy L."/>
            <person name="Ettema T.J."/>
        </authorList>
    </citation>
    <scope>NUCLEOTIDE SEQUENCE</scope>
</reference>
<gene>
    <name evidence="1" type="ORF">LCGC14_3124030</name>
</gene>
<organism evidence="1">
    <name type="scientific">marine sediment metagenome</name>
    <dbReference type="NCBI Taxonomy" id="412755"/>
    <lineage>
        <taxon>unclassified sequences</taxon>
        <taxon>metagenomes</taxon>
        <taxon>ecological metagenomes</taxon>
    </lineage>
</organism>
<proteinExistence type="predicted"/>
<protein>
    <recommendedName>
        <fullName evidence="2">Tail sheath protein C-terminal domain-containing protein</fullName>
    </recommendedName>
</protein>
<feature type="non-terminal residue" evidence="1">
    <location>
        <position position="1"/>
    </location>
</feature>
<accession>A0A0F8W1F4</accession>
<evidence type="ECO:0008006" key="2">
    <source>
        <dbReference type="Google" id="ProtNLM"/>
    </source>
</evidence>
<sequence>VAGTVTMTSKTLGVNGNEIKLVVNPGGVVQEAQNPAAMTVAVPGSGGYLTSGADVTLLHDMFFDSNEADILGDRFYTCIAGPYTDAANIAHYDNSWALRSAPEIRRPFDSFFGFVKELYAAALAKAPTINSEGISPVWDPRVFSPHWELQAAVMGLVMLSTTFDPGRPFKTLQPGIPYDTFTGDLDYSRNDALFQSGMGYFKSVAGKLSIGDLALSRRLNDVAAATTEWYDSVSMHRRQQFIFDIENLFSATPYTRGMVADDDSVTAKDYVIKPKQIIADLFALIDFWDSEGWVKNVAMIKESVVAEINESNQSRMDAEVTLDEAQALRIVANLVKFLF</sequence>
<dbReference type="AlphaFoldDB" id="A0A0F8W1F4"/>
<comment type="caution">
    <text evidence="1">The sequence shown here is derived from an EMBL/GenBank/DDBJ whole genome shotgun (WGS) entry which is preliminary data.</text>
</comment>
<name>A0A0F8W1F4_9ZZZZ</name>
<evidence type="ECO:0000313" key="1">
    <source>
        <dbReference type="EMBL" id="KKK50537.1"/>
    </source>
</evidence>
<dbReference type="EMBL" id="LAZR01067973">
    <property type="protein sequence ID" value="KKK50537.1"/>
    <property type="molecule type" value="Genomic_DNA"/>
</dbReference>